<evidence type="ECO:0000256" key="1">
    <source>
        <dbReference type="ARBA" id="ARBA00023125"/>
    </source>
</evidence>
<dbReference type="InterPro" id="IPR009057">
    <property type="entry name" value="Homeodomain-like_sf"/>
</dbReference>
<protein>
    <submittedName>
        <fullName evidence="5">TetR/AcrR family transcriptional regulator</fullName>
    </submittedName>
</protein>
<evidence type="ECO:0000313" key="7">
    <source>
        <dbReference type="Proteomes" id="UP001165568"/>
    </source>
</evidence>
<evidence type="ECO:0000313" key="5">
    <source>
        <dbReference type="EMBL" id="MCV9880202.1"/>
    </source>
</evidence>
<dbReference type="EMBL" id="JAMPJT010000013">
    <property type="protein sequence ID" value="MCV9880202.1"/>
    <property type="molecule type" value="Genomic_DNA"/>
</dbReference>
<dbReference type="EMBL" id="JAMPJU010000013">
    <property type="protein sequence ID" value="MCV9883522.1"/>
    <property type="molecule type" value="Genomic_DNA"/>
</dbReference>
<keyword evidence="1 2" id="KW-0238">DNA-binding</keyword>
<gene>
    <name evidence="5" type="ORF">NC803_15240</name>
    <name evidence="6" type="ORF">NC856_14725</name>
</gene>
<feature type="DNA-binding region" description="H-T-H motif" evidence="2">
    <location>
        <begin position="43"/>
        <end position="62"/>
    </location>
</feature>
<dbReference type="InterPro" id="IPR050109">
    <property type="entry name" value="HTH-type_TetR-like_transc_reg"/>
</dbReference>
<keyword evidence="3" id="KW-0812">Transmembrane</keyword>
<dbReference type="PANTHER" id="PTHR30055:SF235">
    <property type="entry name" value="TRANSCRIPTIONAL REGULATORY PROTEIN"/>
    <property type="match status" value="1"/>
</dbReference>
<organism evidence="5 8">
    <name type="scientific">Brenneria izbisi</name>
    <dbReference type="NCBI Taxonomy" id="2939450"/>
    <lineage>
        <taxon>Bacteria</taxon>
        <taxon>Pseudomonadati</taxon>
        <taxon>Pseudomonadota</taxon>
        <taxon>Gammaproteobacteria</taxon>
        <taxon>Enterobacterales</taxon>
        <taxon>Pectobacteriaceae</taxon>
        <taxon>Brenneria</taxon>
    </lineage>
</organism>
<dbReference type="Proteomes" id="UP001165568">
    <property type="component" value="Unassembled WGS sequence"/>
</dbReference>
<accession>A0AA41Y0L5</accession>
<dbReference type="GO" id="GO:0000976">
    <property type="term" value="F:transcription cis-regulatory region binding"/>
    <property type="evidence" value="ECO:0007669"/>
    <property type="project" value="TreeGrafter"/>
</dbReference>
<dbReference type="PROSITE" id="PS50977">
    <property type="entry name" value="HTH_TETR_2"/>
    <property type="match status" value="1"/>
</dbReference>
<keyword evidence="3" id="KW-0472">Membrane</keyword>
<dbReference type="Gene3D" id="1.10.357.10">
    <property type="entry name" value="Tetracycline Repressor, domain 2"/>
    <property type="match status" value="1"/>
</dbReference>
<evidence type="ECO:0000256" key="3">
    <source>
        <dbReference type="SAM" id="Phobius"/>
    </source>
</evidence>
<dbReference type="AlphaFoldDB" id="A0AA41Y0L5"/>
<name>A0AA41Y0L5_9GAMM</name>
<dbReference type="RefSeq" id="WP_264091200.1">
    <property type="nucleotide sequence ID" value="NZ_JAMPJT010000013.1"/>
</dbReference>
<proteinExistence type="predicted"/>
<dbReference type="GO" id="GO:0003700">
    <property type="term" value="F:DNA-binding transcription factor activity"/>
    <property type="evidence" value="ECO:0007669"/>
    <property type="project" value="TreeGrafter"/>
</dbReference>
<feature type="transmembrane region" description="Helical" evidence="3">
    <location>
        <begin position="168"/>
        <end position="188"/>
    </location>
</feature>
<keyword evidence="3" id="KW-1133">Transmembrane helix</keyword>
<evidence type="ECO:0000313" key="6">
    <source>
        <dbReference type="EMBL" id="MCV9883522.1"/>
    </source>
</evidence>
<sequence>MKNKEITETKKRGRRPLAVRSGRETILPAALHHFSRYGYDSTTLRKIAADAGVDMALIARLYGSKSGLWNEMLSFLARKQKIHIQKLSDIPTSSREQKDIFVDFIQCVVSICSEIPEFPSLLLNEAASDRERFNIVLKDIISPFKSACLPFIRQAMSNNIIRGRNEDAVFMFLISSISMSIITPELIFDNNSPCNAGKIVSELAMLLLN</sequence>
<reference evidence="5" key="1">
    <citation type="submission" date="2022-04" db="EMBL/GenBank/DDBJ databases">
        <title>Brenneria sp. isolated from walnut trees in Serbia.</title>
        <authorList>
            <person name="Gasic K."/>
            <person name="Zlatkovic N."/>
            <person name="Kuzmanovic N."/>
        </authorList>
    </citation>
    <scope>NUCLEOTIDE SEQUENCE</scope>
    <source>
        <strain evidence="6">KBI 423</strain>
        <strain evidence="5">KBI 447</strain>
    </source>
</reference>
<feature type="domain" description="HTH tetR-type" evidence="4">
    <location>
        <begin position="20"/>
        <end position="80"/>
    </location>
</feature>
<dbReference type="Pfam" id="PF00440">
    <property type="entry name" value="TetR_N"/>
    <property type="match status" value="1"/>
</dbReference>
<keyword evidence="7" id="KW-1185">Reference proteome</keyword>
<dbReference type="InterPro" id="IPR001647">
    <property type="entry name" value="HTH_TetR"/>
</dbReference>
<evidence type="ECO:0000256" key="2">
    <source>
        <dbReference type="PROSITE-ProRule" id="PRU00335"/>
    </source>
</evidence>
<evidence type="ECO:0000259" key="4">
    <source>
        <dbReference type="PROSITE" id="PS50977"/>
    </source>
</evidence>
<dbReference type="SUPFAM" id="SSF46689">
    <property type="entry name" value="Homeodomain-like"/>
    <property type="match status" value="1"/>
</dbReference>
<comment type="caution">
    <text evidence="5">The sequence shown here is derived from an EMBL/GenBank/DDBJ whole genome shotgun (WGS) entry which is preliminary data.</text>
</comment>
<evidence type="ECO:0000313" key="8">
    <source>
        <dbReference type="Proteomes" id="UP001165569"/>
    </source>
</evidence>
<dbReference type="Proteomes" id="UP001165569">
    <property type="component" value="Unassembled WGS sequence"/>
</dbReference>
<dbReference type="PANTHER" id="PTHR30055">
    <property type="entry name" value="HTH-TYPE TRANSCRIPTIONAL REGULATOR RUTR"/>
    <property type="match status" value="1"/>
</dbReference>